<dbReference type="GO" id="GO:0005886">
    <property type="term" value="C:plasma membrane"/>
    <property type="evidence" value="ECO:0007669"/>
    <property type="project" value="UniProtKB-SubCell"/>
</dbReference>
<gene>
    <name evidence="9" type="ORF">N8K70_15230</name>
</gene>
<dbReference type="InterPro" id="IPR000515">
    <property type="entry name" value="MetI-like"/>
</dbReference>
<dbReference type="AlphaFoldDB" id="A0AA97I6K9"/>
<protein>
    <submittedName>
        <fullName evidence="9">ABC transporter permease</fullName>
    </submittedName>
</protein>
<evidence type="ECO:0000256" key="2">
    <source>
        <dbReference type="ARBA" id="ARBA00022448"/>
    </source>
</evidence>
<reference evidence="9 10" key="1">
    <citation type="submission" date="2023-02" db="EMBL/GenBank/DDBJ databases">
        <title>Microbacterium betulae sp. nov., isolated from birch wood.</title>
        <authorList>
            <person name="Pasciak M."/>
            <person name="Pawlik K.J."/>
            <person name="Martynowski D."/>
            <person name="Laczmanski L."/>
            <person name="Ciekot J."/>
            <person name="Szponar B."/>
            <person name="Wojcik-Fatla A."/>
            <person name="Mackiewicz B."/>
            <person name="Farian E."/>
            <person name="Cholewa G."/>
            <person name="Cholewa A."/>
            <person name="Dutkiewicz J."/>
        </authorList>
    </citation>
    <scope>NUCLEOTIDE SEQUENCE [LARGE SCALE GENOMIC DNA]</scope>
    <source>
        <strain evidence="9 10">AB</strain>
    </source>
</reference>
<comment type="similarity">
    <text evidence="7">Belongs to the binding-protein-dependent transport system permease family.</text>
</comment>
<evidence type="ECO:0000313" key="9">
    <source>
        <dbReference type="EMBL" id="WOF22727.1"/>
    </source>
</evidence>
<evidence type="ECO:0000259" key="8">
    <source>
        <dbReference type="PROSITE" id="PS50928"/>
    </source>
</evidence>
<evidence type="ECO:0000313" key="10">
    <source>
        <dbReference type="Proteomes" id="UP001305498"/>
    </source>
</evidence>
<keyword evidence="2 7" id="KW-0813">Transport</keyword>
<evidence type="ECO:0000256" key="7">
    <source>
        <dbReference type="RuleBase" id="RU363032"/>
    </source>
</evidence>
<dbReference type="PANTHER" id="PTHR43386">
    <property type="entry name" value="OLIGOPEPTIDE TRANSPORT SYSTEM PERMEASE PROTEIN APPC"/>
    <property type="match status" value="1"/>
</dbReference>
<dbReference type="SUPFAM" id="SSF161098">
    <property type="entry name" value="MetI-like"/>
    <property type="match status" value="1"/>
</dbReference>
<dbReference type="Pfam" id="PF12911">
    <property type="entry name" value="OppC_N"/>
    <property type="match status" value="1"/>
</dbReference>
<keyword evidence="10" id="KW-1185">Reference proteome</keyword>
<keyword evidence="3" id="KW-1003">Cell membrane</keyword>
<name>A0AA97I6K9_9MICO</name>
<keyword evidence="6 7" id="KW-0472">Membrane</keyword>
<dbReference type="InterPro" id="IPR050366">
    <property type="entry name" value="BP-dependent_transpt_permease"/>
</dbReference>
<evidence type="ECO:0000256" key="1">
    <source>
        <dbReference type="ARBA" id="ARBA00004651"/>
    </source>
</evidence>
<feature type="transmembrane region" description="Helical" evidence="7">
    <location>
        <begin position="211"/>
        <end position="235"/>
    </location>
</feature>
<keyword evidence="4 7" id="KW-0812">Transmembrane</keyword>
<keyword evidence="5 7" id="KW-1133">Transmembrane helix</keyword>
<dbReference type="EMBL" id="CP118157">
    <property type="protein sequence ID" value="WOF22727.1"/>
    <property type="molecule type" value="Genomic_DNA"/>
</dbReference>
<dbReference type="Proteomes" id="UP001305498">
    <property type="component" value="Chromosome"/>
</dbReference>
<dbReference type="PROSITE" id="PS50928">
    <property type="entry name" value="ABC_TM1"/>
    <property type="match status" value="1"/>
</dbReference>
<dbReference type="PANTHER" id="PTHR43386:SF25">
    <property type="entry name" value="PEPTIDE ABC TRANSPORTER PERMEASE PROTEIN"/>
    <property type="match status" value="1"/>
</dbReference>
<feature type="domain" description="ABC transmembrane type-1" evidence="8">
    <location>
        <begin position="90"/>
        <end position="278"/>
    </location>
</feature>
<feature type="transmembrane region" description="Helical" evidence="7">
    <location>
        <begin position="153"/>
        <end position="171"/>
    </location>
</feature>
<dbReference type="InterPro" id="IPR025966">
    <property type="entry name" value="OppC_N"/>
</dbReference>
<feature type="transmembrane region" description="Helical" evidence="7">
    <location>
        <begin position="130"/>
        <end position="147"/>
    </location>
</feature>
<dbReference type="Gene3D" id="1.10.3720.10">
    <property type="entry name" value="MetI-like"/>
    <property type="match status" value="1"/>
</dbReference>
<evidence type="ECO:0000256" key="3">
    <source>
        <dbReference type="ARBA" id="ARBA00022475"/>
    </source>
</evidence>
<dbReference type="KEGG" id="mbet:N8K70_15230"/>
<feature type="transmembrane region" description="Helical" evidence="7">
    <location>
        <begin position="28"/>
        <end position="50"/>
    </location>
</feature>
<comment type="subcellular location">
    <subcellularLocation>
        <location evidence="1 7">Cell membrane</location>
        <topology evidence="1 7">Multi-pass membrane protein</topology>
    </subcellularLocation>
</comment>
<accession>A0AA97I6K9</accession>
<dbReference type="CDD" id="cd06261">
    <property type="entry name" value="TM_PBP2"/>
    <property type="match status" value="1"/>
</dbReference>
<dbReference type="GO" id="GO:0055085">
    <property type="term" value="P:transmembrane transport"/>
    <property type="evidence" value="ECO:0007669"/>
    <property type="project" value="InterPro"/>
</dbReference>
<organism evidence="9 10">
    <name type="scientific">Microbacterium betulae</name>
    <dbReference type="NCBI Taxonomy" id="2981139"/>
    <lineage>
        <taxon>Bacteria</taxon>
        <taxon>Bacillati</taxon>
        <taxon>Actinomycetota</taxon>
        <taxon>Actinomycetes</taxon>
        <taxon>Micrococcales</taxon>
        <taxon>Microbacteriaceae</taxon>
        <taxon>Microbacterium</taxon>
    </lineage>
</organism>
<dbReference type="RefSeq" id="WP_317139198.1">
    <property type="nucleotide sequence ID" value="NZ_CP118157.1"/>
</dbReference>
<evidence type="ECO:0000256" key="6">
    <source>
        <dbReference type="ARBA" id="ARBA00023136"/>
    </source>
</evidence>
<evidence type="ECO:0000256" key="5">
    <source>
        <dbReference type="ARBA" id="ARBA00022989"/>
    </source>
</evidence>
<dbReference type="Pfam" id="PF00528">
    <property type="entry name" value="BPD_transp_1"/>
    <property type="match status" value="1"/>
</dbReference>
<feature type="transmembrane region" description="Helical" evidence="7">
    <location>
        <begin position="94"/>
        <end position="118"/>
    </location>
</feature>
<feature type="transmembrane region" description="Helical" evidence="7">
    <location>
        <begin position="256"/>
        <end position="277"/>
    </location>
</feature>
<sequence length="292" mass="30416">MTQLVTAGPAIARAPRGRALRRLIRTPLSLCGLALMAVVVLAAALAPVIAPHPPAGVNFEAPFQLPGTVGYLLGTDDLGRDILSRMLYGIRTSLLIGAISVVLAVVAGVPLGLAAGYWRWLDAPISRLNDVALAFPFLVLAIALAAIAGPSPANAAIALGVAQVPVMLRVVRGETLRLRESEFVQAAITMNASGARIVWQHVLPNCASAVVIQATVIMPVAVLGEAVLSFLGLGIQPPDPSLGIMLSDAQQYLSRTPWPALFPGLAIIAICLAFNIVGDGLRDVLDPTSDSR</sequence>
<evidence type="ECO:0000256" key="4">
    <source>
        <dbReference type="ARBA" id="ARBA00022692"/>
    </source>
</evidence>
<proteinExistence type="inferred from homology"/>
<dbReference type="InterPro" id="IPR035906">
    <property type="entry name" value="MetI-like_sf"/>
</dbReference>